<accession>A0ABV7JD64</accession>
<organism evidence="2 3">
    <name type="scientific">Parapedobacter deserti</name>
    <dbReference type="NCBI Taxonomy" id="1912957"/>
    <lineage>
        <taxon>Bacteria</taxon>
        <taxon>Pseudomonadati</taxon>
        <taxon>Bacteroidota</taxon>
        <taxon>Sphingobacteriia</taxon>
        <taxon>Sphingobacteriales</taxon>
        <taxon>Sphingobacteriaceae</taxon>
        <taxon>Parapedobacter</taxon>
    </lineage>
</organism>
<evidence type="ECO:0000313" key="2">
    <source>
        <dbReference type="EMBL" id="MFC3196055.1"/>
    </source>
</evidence>
<proteinExistence type="predicted"/>
<comment type="caution">
    <text evidence="2">The sequence shown here is derived from an EMBL/GenBank/DDBJ whole genome shotgun (WGS) entry which is preliminary data.</text>
</comment>
<dbReference type="Proteomes" id="UP001595526">
    <property type="component" value="Unassembled WGS sequence"/>
</dbReference>
<name>A0ABV7JD64_9SPHI</name>
<keyword evidence="3" id="KW-1185">Reference proteome</keyword>
<reference evidence="3" key="1">
    <citation type="journal article" date="2019" name="Int. J. Syst. Evol. Microbiol.">
        <title>The Global Catalogue of Microorganisms (GCM) 10K type strain sequencing project: providing services to taxonomists for standard genome sequencing and annotation.</title>
        <authorList>
            <consortium name="The Broad Institute Genomics Platform"/>
            <consortium name="The Broad Institute Genome Sequencing Center for Infectious Disease"/>
            <person name="Wu L."/>
            <person name="Ma J."/>
        </authorList>
    </citation>
    <scope>NUCLEOTIDE SEQUENCE [LARGE SCALE GENOMIC DNA]</scope>
    <source>
        <strain evidence="3">KCTC 52416</strain>
    </source>
</reference>
<evidence type="ECO:0000256" key="1">
    <source>
        <dbReference type="SAM" id="Phobius"/>
    </source>
</evidence>
<keyword evidence="1" id="KW-0812">Transmembrane</keyword>
<keyword evidence="1" id="KW-0472">Membrane</keyword>
<gene>
    <name evidence="2" type="ORF">ACFOET_00380</name>
</gene>
<sequence>MVLVAFVIASPIAWWAMNNWLEDSAYRINIQWWMFVLAGLAAVVMTLLTAGWQAVQAATGNLVDSLRDE</sequence>
<evidence type="ECO:0000313" key="3">
    <source>
        <dbReference type="Proteomes" id="UP001595526"/>
    </source>
</evidence>
<protein>
    <submittedName>
        <fullName evidence="2">ABC transporter permease</fullName>
    </submittedName>
</protein>
<dbReference type="EMBL" id="JBHRTA010000003">
    <property type="protein sequence ID" value="MFC3196055.1"/>
    <property type="molecule type" value="Genomic_DNA"/>
</dbReference>
<keyword evidence="1" id="KW-1133">Transmembrane helix</keyword>
<feature type="transmembrane region" description="Helical" evidence="1">
    <location>
        <begin position="30"/>
        <end position="52"/>
    </location>
</feature>